<evidence type="ECO:0000313" key="2">
    <source>
        <dbReference type="Proteomes" id="UP001168990"/>
    </source>
</evidence>
<gene>
    <name evidence="1" type="ORF">PV328_007666</name>
</gene>
<proteinExistence type="predicted"/>
<comment type="caution">
    <text evidence="1">The sequence shown here is derived from an EMBL/GenBank/DDBJ whole genome shotgun (WGS) entry which is preliminary data.</text>
</comment>
<evidence type="ECO:0000313" key="1">
    <source>
        <dbReference type="EMBL" id="KAK0160238.1"/>
    </source>
</evidence>
<accession>A0AA39C9C5</accession>
<dbReference type="EMBL" id="JAQQBS010001423">
    <property type="protein sequence ID" value="KAK0160238.1"/>
    <property type="molecule type" value="Genomic_DNA"/>
</dbReference>
<protein>
    <submittedName>
        <fullName evidence="1">Uncharacterized protein</fullName>
    </submittedName>
</protein>
<dbReference type="AlphaFoldDB" id="A0AA39C9C5"/>
<organism evidence="1 2">
    <name type="scientific">Microctonus aethiopoides</name>
    <dbReference type="NCBI Taxonomy" id="144406"/>
    <lineage>
        <taxon>Eukaryota</taxon>
        <taxon>Metazoa</taxon>
        <taxon>Ecdysozoa</taxon>
        <taxon>Arthropoda</taxon>
        <taxon>Hexapoda</taxon>
        <taxon>Insecta</taxon>
        <taxon>Pterygota</taxon>
        <taxon>Neoptera</taxon>
        <taxon>Endopterygota</taxon>
        <taxon>Hymenoptera</taxon>
        <taxon>Apocrita</taxon>
        <taxon>Ichneumonoidea</taxon>
        <taxon>Braconidae</taxon>
        <taxon>Euphorinae</taxon>
        <taxon>Microctonus</taxon>
    </lineage>
</organism>
<dbReference type="Proteomes" id="UP001168990">
    <property type="component" value="Unassembled WGS sequence"/>
</dbReference>
<reference evidence="1" key="1">
    <citation type="journal article" date="2023" name="bioRxiv">
        <title>Scaffold-level genome assemblies of two parasitoid biocontrol wasps reveal the parthenogenesis mechanism and an associated novel virus.</title>
        <authorList>
            <person name="Inwood S."/>
            <person name="Skelly J."/>
            <person name="Guhlin J."/>
            <person name="Harrop T."/>
            <person name="Goldson S."/>
            <person name="Dearden P."/>
        </authorList>
    </citation>
    <scope>NUCLEOTIDE SEQUENCE</scope>
    <source>
        <strain evidence="1">Irish</strain>
        <tissue evidence="1">Whole body</tissue>
    </source>
</reference>
<keyword evidence="2" id="KW-1185">Reference proteome</keyword>
<sequence>MESGRSSFVISLRLSRFSRVCAVSGTKCFEKKYIRRNEGWKENIKDATLPISLQLGVLVPVDVVYWVSSSEAPKRDIEIEAYICIRKMEKIREERKKERETGEKLSKELGNVAWAGDFYFDYCGIRWMTEGRWGMDHPSGDPTGLIWSNPGEIYDYYD</sequence>
<name>A0AA39C9C5_9HYME</name>
<reference evidence="1" key="2">
    <citation type="submission" date="2023-03" db="EMBL/GenBank/DDBJ databases">
        <authorList>
            <person name="Inwood S.N."/>
            <person name="Skelly J.G."/>
            <person name="Guhlin J."/>
            <person name="Harrop T.W.R."/>
            <person name="Goldson S.G."/>
            <person name="Dearden P.K."/>
        </authorList>
    </citation>
    <scope>NUCLEOTIDE SEQUENCE</scope>
    <source>
        <strain evidence="1">Irish</strain>
        <tissue evidence="1">Whole body</tissue>
    </source>
</reference>